<protein>
    <recommendedName>
        <fullName evidence="3">Single domain-containing protein</fullName>
    </recommendedName>
</protein>
<name>A0AAQ4FLT0_AMBAM</name>
<feature type="domain" description="Single" evidence="3">
    <location>
        <begin position="92"/>
        <end position="159"/>
    </location>
</feature>
<accession>A0AAQ4FLT0</accession>
<dbReference type="InterPro" id="IPR029277">
    <property type="entry name" value="SVWC_dom"/>
</dbReference>
<feature type="non-terminal residue" evidence="4">
    <location>
        <position position="1"/>
    </location>
</feature>
<dbReference type="SMART" id="SM01318">
    <property type="entry name" value="SVWC"/>
    <property type="match status" value="1"/>
</dbReference>
<keyword evidence="2" id="KW-0964">Secreted</keyword>
<dbReference type="AlphaFoldDB" id="A0AAQ4FLT0"/>
<comment type="caution">
    <text evidence="4">The sequence shown here is derived from an EMBL/GenBank/DDBJ whole genome shotgun (WGS) entry which is preliminary data.</text>
</comment>
<evidence type="ECO:0000256" key="1">
    <source>
        <dbReference type="ARBA" id="ARBA00004613"/>
    </source>
</evidence>
<dbReference type="Pfam" id="PF15430">
    <property type="entry name" value="SVWC"/>
    <property type="match status" value="1"/>
</dbReference>
<dbReference type="GO" id="GO:0005576">
    <property type="term" value="C:extracellular region"/>
    <property type="evidence" value="ECO:0007669"/>
    <property type="project" value="UniProtKB-SubCell"/>
</dbReference>
<evidence type="ECO:0000313" key="4">
    <source>
        <dbReference type="EMBL" id="KAK8788244.1"/>
    </source>
</evidence>
<reference evidence="4 5" key="1">
    <citation type="journal article" date="2023" name="Arcadia Sci">
        <title>De novo assembly of a long-read Amblyomma americanum tick genome.</title>
        <authorList>
            <person name="Chou S."/>
            <person name="Poskanzer K.E."/>
            <person name="Rollins M."/>
            <person name="Thuy-Boun P.S."/>
        </authorList>
    </citation>
    <scope>NUCLEOTIDE SEQUENCE [LARGE SCALE GENOMIC DNA]</scope>
    <source>
        <strain evidence="4">F_SG_1</strain>
        <tissue evidence="4">Salivary glands</tissue>
    </source>
</reference>
<evidence type="ECO:0000259" key="3">
    <source>
        <dbReference type="SMART" id="SM01318"/>
    </source>
</evidence>
<comment type="subcellular location">
    <subcellularLocation>
        <location evidence="1">Secreted</location>
    </subcellularLocation>
</comment>
<sequence length="177" mass="20479">SVLQCVSTLRNSVFTTDALWTVGWLEEKWRYRPKCFDEIEMKWTKCRVASGMEPTTGVFPQCCADLVCPDMKATHGLFDTNYYPAEVVADVCRYQDRFFKDGDHIVHTEPCVKWTCRAELKLVRVSRCQQIEEELGPYCAWETKNAKSPFPECCRQKVCRYSYPTHFPGTRVGPSPL</sequence>
<keyword evidence="5" id="KW-1185">Reference proteome</keyword>
<dbReference type="Proteomes" id="UP001321473">
    <property type="component" value="Unassembled WGS sequence"/>
</dbReference>
<evidence type="ECO:0000313" key="5">
    <source>
        <dbReference type="Proteomes" id="UP001321473"/>
    </source>
</evidence>
<organism evidence="4 5">
    <name type="scientific">Amblyomma americanum</name>
    <name type="common">Lone star tick</name>
    <dbReference type="NCBI Taxonomy" id="6943"/>
    <lineage>
        <taxon>Eukaryota</taxon>
        <taxon>Metazoa</taxon>
        <taxon>Ecdysozoa</taxon>
        <taxon>Arthropoda</taxon>
        <taxon>Chelicerata</taxon>
        <taxon>Arachnida</taxon>
        <taxon>Acari</taxon>
        <taxon>Parasitiformes</taxon>
        <taxon>Ixodida</taxon>
        <taxon>Ixodoidea</taxon>
        <taxon>Ixodidae</taxon>
        <taxon>Amblyomminae</taxon>
        <taxon>Amblyomma</taxon>
    </lineage>
</organism>
<dbReference type="EMBL" id="JARKHS020001035">
    <property type="protein sequence ID" value="KAK8788244.1"/>
    <property type="molecule type" value="Genomic_DNA"/>
</dbReference>
<proteinExistence type="predicted"/>
<evidence type="ECO:0000256" key="2">
    <source>
        <dbReference type="ARBA" id="ARBA00022525"/>
    </source>
</evidence>
<gene>
    <name evidence="4" type="ORF">V5799_021980</name>
</gene>